<evidence type="ECO:0000256" key="4">
    <source>
        <dbReference type="ARBA" id="ARBA00022741"/>
    </source>
</evidence>
<evidence type="ECO:0000259" key="9">
    <source>
        <dbReference type="PROSITE" id="PS50011"/>
    </source>
</evidence>
<keyword evidence="2 11" id="KW-0723">Serine/threonine-protein kinase</keyword>
<dbReference type="InterPro" id="IPR000719">
    <property type="entry name" value="Prot_kinase_dom"/>
</dbReference>
<feature type="binding site" evidence="7">
    <location>
        <position position="37"/>
    </location>
    <ligand>
        <name>ATP</name>
        <dbReference type="ChEBI" id="CHEBI:30616"/>
    </ligand>
</feature>
<dbReference type="InterPro" id="IPR017441">
    <property type="entry name" value="Protein_kinase_ATP_BS"/>
</dbReference>
<evidence type="ECO:0000313" key="12">
    <source>
        <dbReference type="Proteomes" id="UP000501237"/>
    </source>
</evidence>
<dbReference type="PANTHER" id="PTHR43289">
    <property type="entry name" value="MITOGEN-ACTIVATED PROTEIN KINASE KINASE KINASE 20-RELATED"/>
    <property type="match status" value="1"/>
</dbReference>
<dbReference type="CDD" id="cd14014">
    <property type="entry name" value="STKc_PknB_like"/>
    <property type="match status" value="1"/>
</dbReference>
<dbReference type="PROSITE" id="PS50011">
    <property type="entry name" value="PROTEIN_KINASE_DOM"/>
    <property type="match status" value="1"/>
</dbReference>
<feature type="region of interest" description="Disordered" evidence="8">
    <location>
        <begin position="388"/>
        <end position="410"/>
    </location>
</feature>
<evidence type="ECO:0000256" key="6">
    <source>
        <dbReference type="ARBA" id="ARBA00022840"/>
    </source>
</evidence>
<dbReference type="FunFam" id="1.10.510.10:FF:000021">
    <property type="entry name" value="Serine/threonine protein kinase"/>
    <property type="match status" value="1"/>
</dbReference>
<dbReference type="AlphaFoldDB" id="A0A679GSK2"/>
<keyword evidence="6 7" id="KW-0067">ATP-binding</keyword>
<dbReference type="InterPro" id="IPR011009">
    <property type="entry name" value="Kinase-like_dom_sf"/>
</dbReference>
<dbReference type="PROSITE" id="PS00107">
    <property type="entry name" value="PROTEIN_KINASE_ATP"/>
    <property type="match status" value="1"/>
</dbReference>
<evidence type="ECO:0000256" key="3">
    <source>
        <dbReference type="ARBA" id="ARBA00022679"/>
    </source>
</evidence>
<keyword evidence="3" id="KW-0808">Transferase</keyword>
<dbReference type="KEGG" id="poj:PtoMrB4_30110"/>
<feature type="compositionally biased region" description="Low complexity" evidence="8">
    <location>
        <begin position="285"/>
        <end position="298"/>
    </location>
</feature>
<accession>A0A679GSK2</accession>
<evidence type="ECO:0000256" key="2">
    <source>
        <dbReference type="ARBA" id="ARBA00022527"/>
    </source>
</evidence>
<gene>
    <name evidence="11" type="primary">ppkA</name>
    <name evidence="11" type="ORF">PtoMrB4_30110</name>
</gene>
<dbReference type="EMBL" id="AP022642">
    <property type="protein sequence ID" value="BCA29034.1"/>
    <property type="molecule type" value="Genomic_DNA"/>
</dbReference>
<feature type="domain" description="Protein kinase" evidence="9">
    <location>
        <begin position="8"/>
        <end position="262"/>
    </location>
</feature>
<reference evidence="11 12" key="1">
    <citation type="journal article" date="2020" name="Microbiol. Resour. Announc.">
        <title>Complete genome sequence of Pseudomonas otitidis strain MrB4, isolated from Lake Biwa in Japan.</title>
        <authorList>
            <person name="Miyazaki K."/>
            <person name="Hase E."/>
            <person name="Maruya T."/>
        </authorList>
    </citation>
    <scope>NUCLEOTIDE SEQUENCE [LARGE SCALE GENOMIC DNA]</scope>
    <source>
        <strain evidence="11 12">MrB4</strain>
    </source>
</reference>
<dbReference type="GO" id="GO:0004674">
    <property type="term" value="F:protein serine/threonine kinase activity"/>
    <property type="evidence" value="ECO:0007669"/>
    <property type="project" value="UniProtKB-KW"/>
</dbReference>
<dbReference type="GO" id="GO:0005524">
    <property type="term" value="F:ATP binding"/>
    <property type="evidence" value="ECO:0007669"/>
    <property type="project" value="UniProtKB-UniRule"/>
</dbReference>
<feature type="region of interest" description="Disordered" evidence="8">
    <location>
        <begin position="278"/>
        <end position="298"/>
    </location>
</feature>
<organism evidence="11 12">
    <name type="scientific">Metapseudomonas otitidis</name>
    <dbReference type="NCBI Taxonomy" id="319939"/>
    <lineage>
        <taxon>Bacteria</taxon>
        <taxon>Pseudomonadati</taxon>
        <taxon>Pseudomonadota</taxon>
        <taxon>Gammaproteobacteria</taxon>
        <taxon>Pseudomonadales</taxon>
        <taxon>Pseudomonadaceae</taxon>
        <taxon>Metapseudomonas</taxon>
    </lineage>
</organism>
<dbReference type="PROSITE" id="PS00108">
    <property type="entry name" value="PROTEIN_KINASE_ST"/>
    <property type="match status" value="1"/>
</dbReference>
<keyword evidence="5 11" id="KW-0418">Kinase</keyword>
<dbReference type="Proteomes" id="UP000501237">
    <property type="component" value="Chromosome"/>
</dbReference>
<name>A0A679GSK2_9GAMM</name>
<evidence type="ECO:0000256" key="1">
    <source>
        <dbReference type="ARBA" id="ARBA00012513"/>
    </source>
</evidence>
<dbReference type="Gene3D" id="3.30.200.20">
    <property type="entry name" value="Phosphorylase Kinase, domain 1"/>
    <property type="match status" value="1"/>
</dbReference>
<protein>
    <recommendedName>
        <fullName evidence="1">non-specific serine/threonine protein kinase</fullName>
        <ecNumber evidence="1">2.7.11.1</ecNumber>
    </recommendedName>
</protein>
<evidence type="ECO:0000256" key="5">
    <source>
        <dbReference type="ARBA" id="ARBA00022777"/>
    </source>
</evidence>
<evidence type="ECO:0000313" key="11">
    <source>
        <dbReference type="EMBL" id="BCA29034.1"/>
    </source>
</evidence>
<sequence>MDIQIPGYEIERELGDGAMAVVYLATQRSLERKVALKVMAAALANDASFCERFLREGKTLARLSHPHTVTIYDIGNVGSLYYMAMEYLPNGTLKERIAAGLSPEQGLVWLRQIASALGYAHAQGLVHRDVKPANILFRADGGAVLSDFGIAKALDDRTQFTQAGFAVGTPSYMSPEQARGQEIDGRADLYALGVVLYEILTGQLPYVGTDSLSTALAHITQPLPELPIAQGRYQEILTRLLAKDPNDRYPDAAALIAALDRLPAAPVAPVADDNEATQFRPLDLPGTSASAVTPPAASGMTGLTPVTVSIPDAATQVPPAPQVADSGAGRKRESVLDTEMVATQKPEGQSRAPLIVAAGLAALGVAALGGGGYWWLNRGGESTPPVVQVRDDSNTAPTTDTLSTPDTPTATVATQATPASDVQGGDRPLLMAGKKTLFERVLSKPGARFASQAGGQGDGEAVPAFSVFYVYARQVVNGTPWVEVGASSDGHRDGWLPLDKVSDWKQSLVLKFTERSGRSPVMFLRDANQVEQFLMDSAKARNAVHQAQFGDATDPELVAIEPPASAVPQDQFYLLPIFDARESFDSNGQPVQVLNVASIDPGDTPRKQGDGKPAAAASSDAFRTGIVLVVDTSVSMQPYIDRVRDVVHQLHGEIAARGELDSVSFGMVGFRNNTDKTPGLQYTAKTLVSLEEGRDPARFLELAQQVKATNVSSHDFNEDAFAGVMQAVDGMDWSGYGGRLILLVSDAGALRKSDPLGQTHMNEAEVREAALRKQIKIYALHLKTDAGKKNHSFAEQQYRVLTADANPQIGDLYIPVGGGDVKKFGESVNEIASTFADLVHKVRSNAELEAPTGGASIAAKTEAVGYAMHMDFLGHRNQARAPQLVTAWTSDRDLTNPQLPAFQVCALLTKLQLNDLQQALKVIVDAARRTQSSPKDFFQEIASASAYMSRDPAKLTQGGNLAESGLLGEYLDGLPYRSKALNMSQDLWLSLSVAEQEDFIDELESKIRLYETFHNDTANWVRFGDAAPGDALYRVPLSTLP</sequence>
<dbReference type="SMART" id="SM00327">
    <property type="entry name" value="VWA"/>
    <property type="match status" value="1"/>
</dbReference>
<dbReference type="InterPro" id="IPR002035">
    <property type="entry name" value="VWF_A"/>
</dbReference>
<evidence type="ECO:0000256" key="7">
    <source>
        <dbReference type="PROSITE-ProRule" id="PRU10141"/>
    </source>
</evidence>
<dbReference type="PROSITE" id="PS50234">
    <property type="entry name" value="VWFA"/>
    <property type="match status" value="1"/>
</dbReference>
<dbReference type="Gene3D" id="1.10.510.10">
    <property type="entry name" value="Transferase(Phosphotransferase) domain 1"/>
    <property type="match status" value="1"/>
</dbReference>
<dbReference type="PANTHER" id="PTHR43289:SF6">
    <property type="entry name" value="SERINE_THREONINE-PROTEIN KINASE NEKL-3"/>
    <property type="match status" value="1"/>
</dbReference>
<keyword evidence="4 7" id="KW-0547">Nucleotide-binding</keyword>
<dbReference type="CDD" id="cd00198">
    <property type="entry name" value="vWFA"/>
    <property type="match status" value="1"/>
</dbReference>
<dbReference type="SMART" id="SM00220">
    <property type="entry name" value="S_TKc"/>
    <property type="match status" value="1"/>
</dbReference>
<dbReference type="GeneID" id="57398226"/>
<dbReference type="Pfam" id="PF00069">
    <property type="entry name" value="Pkinase"/>
    <property type="match status" value="1"/>
</dbReference>
<feature type="domain" description="VWFA" evidence="10">
    <location>
        <begin position="625"/>
        <end position="828"/>
    </location>
</feature>
<dbReference type="InterPro" id="IPR008271">
    <property type="entry name" value="Ser/Thr_kinase_AS"/>
</dbReference>
<dbReference type="Gene3D" id="3.40.50.410">
    <property type="entry name" value="von Willebrand factor, type A domain"/>
    <property type="match status" value="1"/>
</dbReference>
<dbReference type="RefSeq" id="WP_172433784.1">
    <property type="nucleotide sequence ID" value="NZ_AP022642.1"/>
</dbReference>
<evidence type="ECO:0000259" key="10">
    <source>
        <dbReference type="PROSITE" id="PS50234"/>
    </source>
</evidence>
<dbReference type="SUPFAM" id="SSF53300">
    <property type="entry name" value="vWA-like"/>
    <property type="match status" value="1"/>
</dbReference>
<feature type="compositionally biased region" description="Low complexity" evidence="8">
    <location>
        <begin position="395"/>
        <end position="410"/>
    </location>
</feature>
<dbReference type="InterPro" id="IPR036465">
    <property type="entry name" value="vWFA_dom_sf"/>
</dbReference>
<proteinExistence type="predicted"/>
<dbReference type="SUPFAM" id="SSF56112">
    <property type="entry name" value="Protein kinase-like (PK-like)"/>
    <property type="match status" value="1"/>
</dbReference>
<dbReference type="EC" id="2.7.11.1" evidence="1"/>
<evidence type="ECO:0000256" key="8">
    <source>
        <dbReference type="SAM" id="MobiDB-lite"/>
    </source>
</evidence>